<dbReference type="InterPro" id="IPR043538">
    <property type="entry name" value="XYLT"/>
</dbReference>
<keyword evidence="4" id="KW-0808">Transferase</keyword>
<evidence type="ECO:0000256" key="5">
    <source>
        <dbReference type="ARBA" id="ARBA00022692"/>
    </source>
</evidence>
<dbReference type="PANTHER" id="PTHR46025">
    <property type="entry name" value="XYLOSYLTRANSFERASE OXT"/>
    <property type="match status" value="1"/>
</dbReference>
<accession>A0A1T4U027</accession>
<protein>
    <recommendedName>
        <fullName evidence="14">Peptide O-xylosyltransferase</fullName>
    </recommendedName>
</protein>
<evidence type="ECO:0000256" key="2">
    <source>
        <dbReference type="ARBA" id="ARBA00004648"/>
    </source>
</evidence>
<dbReference type="Proteomes" id="UP000190367">
    <property type="component" value="Unassembled WGS sequence"/>
</dbReference>
<keyword evidence="8" id="KW-0735">Signal-anchor</keyword>
<evidence type="ECO:0000256" key="14">
    <source>
        <dbReference type="ARBA" id="ARBA00042865"/>
    </source>
</evidence>
<evidence type="ECO:0000256" key="9">
    <source>
        <dbReference type="ARBA" id="ARBA00022989"/>
    </source>
</evidence>
<dbReference type="GO" id="GO:0016020">
    <property type="term" value="C:membrane"/>
    <property type="evidence" value="ECO:0007669"/>
    <property type="project" value="InterPro"/>
</dbReference>
<organism evidence="15 16">
    <name type="scientific">Chitinophaga eiseniae</name>
    <dbReference type="NCBI Taxonomy" id="634771"/>
    <lineage>
        <taxon>Bacteria</taxon>
        <taxon>Pseudomonadati</taxon>
        <taxon>Bacteroidota</taxon>
        <taxon>Chitinophagia</taxon>
        <taxon>Chitinophagales</taxon>
        <taxon>Chitinophagaceae</taxon>
        <taxon>Chitinophaga</taxon>
    </lineage>
</organism>
<evidence type="ECO:0000256" key="3">
    <source>
        <dbReference type="ARBA" id="ARBA00022676"/>
    </source>
</evidence>
<evidence type="ECO:0000313" key="16">
    <source>
        <dbReference type="Proteomes" id="UP000190367"/>
    </source>
</evidence>
<evidence type="ECO:0000256" key="6">
    <source>
        <dbReference type="ARBA" id="ARBA00022723"/>
    </source>
</evidence>
<keyword evidence="10" id="KW-0333">Golgi apparatus</keyword>
<dbReference type="PANTHER" id="PTHR46025:SF3">
    <property type="entry name" value="XYLOSYLTRANSFERASE OXT"/>
    <property type="match status" value="1"/>
</dbReference>
<evidence type="ECO:0000256" key="13">
    <source>
        <dbReference type="ARBA" id="ARBA00023180"/>
    </source>
</evidence>
<keyword evidence="16" id="KW-1185">Reference proteome</keyword>
<evidence type="ECO:0000256" key="4">
    <source>
        <dbReference type="ARBA" id="ARBA00022679"/>
    </source>
</evidence>
<keyword evidence="13" id="KW-0325">Glycoprotein</keyword>
<dbReference type="OrthoDB" id="7943907at2"/>
<name>A0A1T4U027_9BACT</name>
<evidence type="ECO:0000256" key="10">
    <source>
        <dbReference type="ARBA" id="ARBA00023034"/>
    </source>
</evidence>
<keyword evidence="6" id="KW-0479">Metal-binding</keyword>
<evidence type="ECO:0000256" key="12">
    <source>
        <dbReference type="ARBA" id="ARBA00023157"/>
    </source>
</evidence>
<keyword evidence="11" id="KW-0472">Membrane</keyword>
<dbReference type="STRING" id="634771.SAMN04488128_107183"/>
<proteinExistence type="predicted"/>
<evidence type="ECO:0000313" key="15">
    <source>
        <dbReference type="EMBL" id="SKA46087.1"/>
    </source>
</evidence>
<sequence length="284" mass="32801">MKIAFIIQVHKQPAQLERLLKSLAHPQVDCYVHIDAKCALTEWEPVLALPQVYLVKERANVTWAGWGIIQASLNGMNAVLRSGTNYAWVTLLSGQDYPLQPIDGILRFLAKQTGKQFMNVISEEALRPMMTKMEHYHFVEYNFPGKYKLAQLLTALLPRRKAPLGLKLYCGSAWWTLTMDCVRFCVEYEQQHPALRRYFRLTWGADEFIFQTILMNNEVYRSQLTDYLHYIDWSAGKEHPKVLGLEDMEALMLSGKCFARKFDYGAPVLDRIDEIIKKPVGSHD</sequence>
<evidence type="ECO:0000256" key="1">
    <source>
        <dbReference type="ARBA" id="ARBA00004323"/>
    </source>
</evidence>
<dbReference type="RefSeq" id="WP_078673000.1">
    <property type="nucleotide sequence ID" value="NZ_FUWZ01000007.1"/>
</dbReference>
<dbReference type="AlphaFoldDB" id="A0A1T4U027"/>
<dbReference type="GO" id="GO:0046872">
    <property type="term" value="F:metal ion binding"/>
    <property type="evidence" value="ECO:0007669"/>
    <property type="project" value="UniProtKB-KW"/>
</dbReference>
<gene>
    <name evidence="15" type="ORF">SAMN04488128_107183</name>
</gene>
<comment type="subcellular location">
    <subcellularLocation>
        <location evidence="2">Endoplasmic reticulum membrane</location>
        <topology evidence="2">Single-pass type II membrane protein</topology>
    </subcellularLocation>
    <subcellularLocation>
        <location evidence="1">Golgi apparatus membrane</location>
        <topology evidence="1">Single-pass type II membrane protein</topology>
    </subcellularLocation>
</comment>
<evidence type="ECO:0000256" key="11">
    <source>
        <dbReference type="ARBA" id="ARBA00023136"/>
    </source>
</evidence>
<keyword evidence="5" id="KW-0812">Transmembrane</keyword>
<keyword evidence="7" id="KW-0256">Endoplasmic reticulum</keyword>
<evidence type="ECO:0000256" key="8">
    <source>
        <dbReference type="ARBA" id="ARBA00022968"/>
    </source>
</evidence>
<keyword evidence="12" id="KW-1015">Disulfide bond</keyword>
<reference evidence="16" key="1">
    <citation type="submission" date="2017-02" db="EMBL/GenBank/DDBJ databases">
        <authorList>
            <person name="Varghese N."/>
            <person name="Submissions S."/>
        </authorList>
    </citation>
    <scope>NUCLEOTIDE SEQUENCE [LARGE SCALE GENOMIC DNA]</scope>
    <source>
        <strain evidence="16">DSM 22224</strain>
    </source>
</reference>
<evidence type="ECO:0000256" key="7">
    <source>
        <dbReference type="ARBA" id="ARBA00022824"/>
    </source>
</evidence>
<dbReference type="InterPro" id="IPR003406">
    <property type="entry name" value="Glyco_trans_14"/>
</dbReference>
<dbReference type="GO" id="GO:0030158">
    <property type="term" value="F:protein xylosyltransferase activity"/>
    <property type="evidence" value="ECO:0007669"/>
    <property type="project" value="InterPro"/>
</dbReference>
<dbReference type="Pfam" id="PF02485">
    <property type="entry name" value="Branch"/>
    <property type="match status" value="1"/>
</dbReference>
<keyword evidence="9" id="KW-1133">Transmembrane helix</keyword>
<keyword evidence="3" id="KW-0328">Glycosyltransferase</keyword>
<dbReference type="GO" id="GO:0015012">
    <property type="term" value="P:heparan sulfate proteoglycan biosynthetic process"/>
    <property type="evidence" value="ECO:0007669"/>
    <property type="project" value="TreeGrafter"/>
</dbReference>
<dbReference type="EMBL" id="FUWZ01000007">
    <property type="protein sequence ID" value="SKA46087.1"/>
    <property type="molecule type" value="Genomic_DNA"/>
</dbReference>
<dbReference type="GO" id="GO:0050650">
    <property type="term" value="P:chondroitin sulfate proteoglycan biosynthetic process"/>
    <property type="evidence" value="ECO:0007669"/>
    <property type="project" value="TreeGrafter"/>
</dbReference>